<dbReference type="EMBL" id="JABURY010000005">
    <property type="protein sequence ID" value="MBC9129925.1"/>
    <property type="molecule type" value="Genomic_DNA"/>
</dbReference>
<evidence type="ECO:0000256" key="1">
    <source>
        <dbReference type="SAM" id="MobiDB-lite"/>
    </source>
</evidence>
<reference evidence="3 4" key="1">
    <citation type="submission" date="2020-06" db="EMBL/GenBank/DDBJ databases">
        <title>Frischella cerana isolated from Apis cerana gut homogenate.</title>
        <authorList>
            <person name="Wolter L.A."/>
            <person name="Suenami S."/>
            <person name="Miyazaki R."/>
        </authorList>
    </citation>
    <scope>NUCLEOTIDE SEQUENCE [LARGE SCALE GENOMIC DNA]</scope>
    <source>
        <strain evidence="3 4">Ac13</strain>
    </source>
</reference>
<dbReference type="InterPro" id="IPR007844">
    <property type="entry name" value="AsmA"/>
</dbReference>
<keyword evidence="4" id="KW-1185">Reference proteome</keyword>
<feature type="domain" description="AsmA" evidence="2">
    <location>
        <begin position="282"/>
        <end position="508"/>
    </location>
</feature>
<dbReference type="PANTHER" id="PTHR30441">
    <property type="entry name" value="DUF748 DOMAIN-CONTAINING PROTEIN"/>
    <property type="match status" value="1"/>
</dbReference>
<dbReference type="Pfam" id="PF05170">
    <property type="entry name" value="AsmA"/>
    <property type="match status" value="2"/>
</dbReference>
<dbReference type="NCBIfam" id="NF008091">
    <property type="entry name" value="PRK10833.1"/>
    <property type="match status" value="1"/>
</dbReference>
<dbReference type="InterPro" id="IPR052894">
    <property type="entry name" value="AsmA-related"/>
</dbReference>
<evidence type="ECO:0000313" key="3">
    <source>
        <dbReference type="EMBL" id="MBC9129925.1"/>
    </source>
</evidence>
<comment type="caution">
    <text evidence="3">The sequence shown here is derived from an EMBL/GenBank/DDBJ whole genome shotgun (WGS) entry which is preliminary data.</text>
</comment>
<feature type="compositionally biased region" description="Basic and acidic residues" evidence="1">
    <location>
        <begin position="600"/>
        <end position="615"/>
    </location>
</feature>
<proteinExistence type="predicted"/>
<feature type="region of interest" description="Disordered" evidence="1">
    <location>
        <begin position="121"/>
        <end position="142"/>
    </location>
</feature>
<protein>
    <submittedName>
        <fullName evidence="3">Outer membrane assembly protein AsmA</fullName>
    </submittedName>
</protein>
<evidence type="ECO:0000259" key="2">
    <source>
        <dbReference type="Pfam" id="PF05170"/>
    </source>
</evidence>
<feature type="compositionally biased region" description="Polar residues" evidence="1">
    <location>
        <begin position="121"/>
        <end position="137"/>
    </location>
</feature>
<dbReference type="PANTHER" id="PTHR30441:SF4">
    <property type="entry name" value="PROTEIN ASMA"/>
    <property type="match status" value="1"/>
</dbReference>
<name>A0ABR7QUN6_9GAMM</name>
<evidence type="ECO:0000313" key="4">
    <source>
        <dbReference type="Proteomes" id="UP000651208"/>
    </source>
</evidence>
<accession>A0ABR7QUN6</accession>
<feature type="region of interest" description="Disordered" evidence="1">
    <location>
        <begin position="600"/>
        <end position="628"/>
    </location>
</feature>
<feature type="domain" description="AsmA" evidence="2">
    <location>
        <begin position="3"/>
        <end position="212"/>
    </location>
</feature>
<dbReference type="Proteomes" id="UP000651208">
    <property type="component" value="Unassembled WGS sequence"/>
</dbReference>
<organism evidence="3 4">
    <name type="scientific">Frischella japonica</name>
    <dbReference type="NCBI Taxonomy" id="2741544"/>
    <lineage>
        <taxon>Bacteria</taxon>
        <taxon>Pseudomonadati</taxon>
        <taxon>Pseudomonadota</taxon>
        <taxon>Gammaproteobacteria</taxon>
        <taxon>Orbales</taxon>
        <taxon>Orbaceae</taxon>
        <taxon>Frischella</taxon>
    </lineage>
</organism>
<sequence length="645" mass="71703">MVKKLLLTLLILIVLVIAGIIALVVFVDPNNFKGYISETVKDKTGYVLTIEGDLRWHVWPQISILTDSVRLVDEGAKKPLLTADNMRLDVELLPLFSKQLTVKNVLVKSAIINISDDSKGQVAQNGKPTTTVNQKTEQNTDAKKPSNWRFTLNKLDIVDSTVVYQKDKDIINFRNIDLSVTQKDEKHVSIDFSGSVNRDQKDFIYALNADVNLLHFPESAEVVLNKLDYNYKGVGEAADQLKGQVTGTFNYQKTPMTMHSNDFALILNGNKITGKLQANLDKKPYFEGIFTSDKFDLTPFTNPNKISDNVNTEQISRKQPVVTSTPAKGNELSFLNNFDAKFSLSVNEVLFKKLVINQLVVNLSNKDGIATIEKADFDIANGHINAKGIANGKQSTTLIKLATKITDIDLGSLLSQLEMVNNLKGQLNANGNVVLTSINPDNIMKSLTGDLGMAVNNARFDNINLQQIVQDAVAKFWKKAVSSDDYQKYTSLHELSANATLANGDMNLSAIKAASSTLDMNGSGRIGLDKHDLDINLLVKILGGWNQDSKTIQKLQKVEIPLRIHGKFDQLQYQVNTDKLVSDVFNDKIQNELERLKDRLNNKLKDTSSDTKNNDASDNNGDDEKEKVKDLIGSFLKKNKSKNKE</sequence>
<dbReference type="RefSeq" id="WP_187754383.1">
    <property type="nucleotide sequence ID" value="NZ_JABURY010000005.1"/>
</dbReference>
<gene>
    <name evidence="3" type="primary">asmA</name>
    <name evidence="3" type="ORF">FcAc13_01220</name>
</gene>